<feature type="compositionally biased region" description="Low complexity" evidence="2">
    <location>
        <begin position="250"/>
        <end position="262"/>
    </location>
</feature>
<gene>
    <name evidence="3" type="ORF">HND93_36100</name>
</gene>
<keyword evidence="1" id="KW-0175">Coiled coil</keyword>
<reference evidence="3 4" key="1">
    <citation type="submission" date="2020-05" db="EMBL/GenBank/DDBJ databases">
        <title>Azospirillum oleiclasticum sp. nov, a nitrogen-fixing and heavy crude oil-emulsifying bacterium isolated from the crude oil of Yumen Oilfield.</title>
        <authorList>
            <person name="Wu D."/>
            <person name="Cai M."/>
            <person name="Zhang X."/>
        </authorList>
    </citation>
    <scope>NUCLEOTIDE SEQUENCE [LARGE SCALE GENOMIC DNA]</scope>
    <source>
        <strain evidence="3 4">ROY-1-1-2</strain>
    </source>
</reference>
<keyword evidence="4" id="KW-1185">Reference proteome</keyword>
<organism evidence="3 4">
    <name type="scientific">Azospirillum oleiclasticum</name>
    <dbReference type="NCBI Taxonomy" id="2735135"/>
    <lineage>
        <taxon>Bacteria</taxon>
        <taxon>Pseudomonadati</taxon>
        <taxon>Pseudomonadota</taxon>
        <taxon>Alphaproteobacteria</taxon>
        <taxon>Rhodospirillales</taxon>
        <taxon>Azospirillaceae</taxon>
        <taxon>Azospirillum</taxon>
    </lineage>
</organism>
<feature type="region of interest" description="Disordered" evidence="2">
    <location>
        <begin position="244"/>
        <end position="306"/>
    </location>
</feature>
<feature type="compositionally biased region" description="Basic and acidic residues" evidence="2">
    <location>
        <begin position="514"/>
        <end position="527"/>
    </location>
</feature>
<evidence type="ECO:0000313" key="4">
    <source>
        <dbReference type="Proteomes" id="UP000584642"/>
    </source>
</evidence>
<protein>
    <recommendedName>
        <fullName evidence="5">MobA/MobL protein domain-containing protein</fullName>
    </recommendedName>
</protein>
<sequence length="720" mass="77389">DADTRAAIMERIAERYADWGVTWAVHGRNARLEDQPHGHLLILAGPAGERPVEGSEAMKALRHYVASAVNAVHRERTGRRLPREWHGGTLADTGIARPPRPDIPLGLYRARQRRDELLRAGKPVPVRTGELAAAADRIDAAHDRAVAEGRTPEPQGLARRRWRTAQREALATAIAEHQRDAQEREEQRAAAERAVALLERQRAEAVEALRASRRDLLNMRGIMEDLVRERDAARAEIRALRDVTRDGRTASEPGASPPAAAAVISTGQATAADPETGAPTAAAKPPVPGPVEAADGTPPARPQDPAAVPLYTQADLDVRIAQAVVAAVREAVLDRRPAALDPARPYATTPILRSVTVPGGLLTREREITVDATDVHDAGVDAGWEAVARQVTAEWASVQALTDQLGRADRQLHQLIERWTARDAEHREAVERARREGETDGFRRGQQKGREEAVGGAVVLSKTHRQTVTALEAQVAALTGERDQAWSELKALRNAPADRLEQAGPPAGHGSDAAQDRGRPAPGRDHGAAQAGSGITPGTAAAGLGGPPDPMRSLNEEQRRMLKALFEPDESVDGGVLPPAAPVAPAPPNAGTPHAAPPVGQGIGPTAQAPAQPTGKRVNEPLWLDPRAGSDTVQEMKLRVRGMSDAALDHQVRVQFAAELQVRRSPQTINTPRYIERLRAAVGVLRAEIARRGIPDPTPGLEKTLRERLAPRNDRSPGRD</sequence>
<feature type="region of interest" description="Disordered" evidence="2">
    <location>
        <begin position="432"/>
        <end position="453"/>
    </location>
</feature>
<evidence type="ECO:0000256" key="1">
    <source>
        <dbReference type="SAM" id="Coils"/>
    </source>
</evidence>
<feature type="compositionally biased region" description="Basic and acidic residues" evidence="2">
    <location>
        <begin position="703"/>
        <end position="720"/>
    </location>
</feature>
<feature type="region of interest" description="Disordered" evidence="2">
    <location>
        <begin position="606"/>
        <end position="627"/>
    </location>
</feature>
<accession>A0ABX2TLF6</accession>
<proteinExistence type="predicted"/>
<evidence type="ECO:0000256" key="2">
    <source>
        <dbReference type="SAM" id="MobiDB-lite"/>
    </source>
</evidence>
<feature type="region of interest" description="Disordered" evidence="2">
    <location>
        <begin position="499"/>
        <end position="553"/>
    </location>
</feature>
<evidence type="ECO:0008006" key="5">
    <source>
        <dbReference type="Google" id="ProtNLM"/>
    </source>
</evidence>
<feature type="coiled-coil region" evidence="1">
    <location>
        <begin position="167"/>
        <end position="243"/>
    </location>
</feature>
<evidence type="ECO:0000313" key="3">
    <source>
        <dbReference type="EMBL" id="NYZ25153.1"/>
    </source>
</evidence>
<name>A0ABX2TLF6_9PROT</name>
<comment type="caution">
    <text evidence="3">The sequence shown here is derived from an EMBL/GenBank/DDBJ whole genome shotgun (WGS) entry which is preliminary data.</text>
</comment>
<dbReference type="Proteomes" id="UP000584642">
    <property type="component" value="Unassembled WGS sequence"/>
</dbReference>
<dbReference type="EMBL" id="JABFDB010000059">
    <property type="protein sequence ID" value="NYZ25153.1"/>
    <property type="molecule type" value="Genomic_DNA"/>
</dbReference>
<feature type="non-terminal residue" evidence="3">
    <location>
        <position position="1"/>
    </location>
</feature>
<feature type="region of interest" description="Disordered" evidence="2">
    <location>
        <begin position="691"/>
        <end position="720"/>
    </location>
</feature>